<accession>A0A2B7XFY5</accession>
<evidence type="ECO:0000256" key="4">
    <source>
        <dbReference type="ARBA" id="ARBA00022777"/>
    </source>
</evidence>
<comment type="caution">
    <text evidence="7">The sequence shown here is derived from an EMBL/GenBank/DDBJ whole genome shotgun (WGS) entry which is preliminary data.</text>
</comment>
<dbReference type="OrthoDB" id="4170567at2759"/>
<evidence type="ECO:0000256" key="2">
    <source>
        <dbReference type="ARBA" id="ARBA00022679"/>
    </source>
</evidence>
<dbReference type="EMBL" id="PDNA01000166">
    <property type="protein sequence ID" value="PGH07577.1"/>
    <property type="molecule type" value="Genomic_DNA"/>
</dbReference>
<dbReference type="Proteomes" id="UP000224634">
    <property type="component" value="Unassembled WGS sequence"/>
</dbReference>
<keyword evidence="1" id="KW-0723">Serine/threonine-protein kinase</keyword>
<dbReference type="GO" id="GO:0004674">
    <property type="term" value="F:protein serine/threonine kinase activity"/>
    <property type="evidence" value="ECO:0007669"/>
    <property type="project" value="UniProtKB-KW"/>
</dbReference>
<dbReference type="PANTHER" id="PTHR45646:SF11">
    <property type="entry name" value="SERINE_THREONINE-PROTEIN KINASE DOA"/>
    <property type="match status" value="1"/>
</dbReference>
<dbReference type="SMART" id="SM00220">
    <property type="entry name" value="S_TKc"/>
    <property type="match status" value="1"/>
</dbReference>
<keyword evidence="4" id="KW-0418">Kinase</keyword>
<evidence type="ECO:0000313" key="8">
    <source>
        <dbReference type="Proteomes" id="UP000224634"/>
    </source>
</evidence>
<proteinExistence type="predicted"/>
<evidence type="ECO:0000256" key="1">
    <source>
        <dbReference type="ARBA" id="ARBA00022527"/>
    </source>
</evidence>
<keyword evidence="8" id="KW-1185">Reference proteome</keyword>
<reference evidence="7 8" key="1">
    <citation type="submission" date="2017-10" db="EMBL/GenBank/DDBJ databases">
        <title>Comparative genomics in systemic dimorphic fungi from Ajellomycetaceae.</title>
        <authorList>
            <person name="Munoz J.F."/>
            <person name="Mcewen J.G."/>
            <person name="Clay O.K."/>
            <person name="Cuomo C.A."/>
        </authorList>
    </citation>
    <scope>NUCLEOTIDE SEQUENCE [LARGE SCALE GENOMIC DNA]</scope>
    <source>
        <strain evidence="7 8">UAMH7299</strain>
    </source>
</reference>
<keyword evidence="2" id="KW-0808">Transferase</keyword>
<dbReference type="InterPro" id="IPR011009">
    <property type="entry name" value="Kinase-like_dom_sf"/>
</dbReference>
<name>A0A2B7XFY5_POLH7</name>
<keyword evidence="3" id="KW-0547">Nucleotide-binding</keyword>
<dbReference type="PANTHER" id="PTHR45646">
    <property type="entry name" value="SERINE/THREONINE-PROTEIN KINASE DOA-RELATED"/>
    <property type="match status" value="1"/>
</dbReference>
<dbReference type="InterPro" id="IPR051175">
    <property type="entry name" value="CLK_kinases"/>
</dbReference>
<evidence type="ECO:0000256" key="5">
    <source>
        <dbReference type="ARBA" id="ARBA00022840"/>
    </source>
</evidence>
<evidence type="ECO:0000256" key="3">
    <source>
        <dbReference type="ARBA" id="ARBA00022741"/>
    </source>
</evidence>
<feature type="domain" description="Protein kinase" evidence="6">
    <location>
        <begin position="83"/>
        <end position="367"/>
    </location>
</feature>
<evidence type="ECO:0000259" key="6">
    <source>
        <dbReference type="SMART" id="SM00220"/>
    </source>
</evidence>
<gene>
    <name evidence="7" type="ORF">AJ80_07966</name>
</gene>
<dbReference type="InterPro" id="IPR000719">
    <property type="entry name" value="Prot_kinase_dom"/>
</dbReference>
<organism evidence="7 8">
    <name type="scientific">Polytolypa hystricis (strain UAMH7299)</name>
    <dbReference type="NCBI Taxonomy" id="1447883"/>
    <lineage>
        <taxon>Eukaryota</taxon>
        <taxon>Fungi</taxon>
        <taxon>Dikarya</taxon>
        <taxon>Ascomycota</taxon>
        <taxon>Pezizomycotina</taxon>
        <taxon>Eurotiomycetes</taxon>
        <taxon>Eurotiomycetidae</taxon>
        <taxon>Onygenales</taxon>
        <taxon>Onygenales incertae sedis</taxon>
        <taxon>Polytolypa</taxon>
    </lineage>
</organism>
<dbReference type="GO" id="GO:0043484">
    <property type="term" value="P:regulation of RNA splicing"/>
    <property type="evidence" value="ECO:0007669"/>
    <property type="project" value="TreeGrafter"/>
</dbReference>
<keyword evidence="5" id="KW-0067">ATP-binding</keyword>
<dbReference type="Gene3D" id="3.30.200.20">
    <property type="entry name" value="Phosphorylase Kinase, domain 1"/>
    <property type="match status" value="1"/>
</dbReference>
<evidence type="ECO:0000313" key="7">
    <source>
        <dbReference type="EMBL" id="PGH07577.1"/>
    </source>
</evidence>
<dbReference type="AlphaFoldDB" id="A0A2B7XFY5"/>
<dbReference type="Gene3D" id="1.10.510.10">
    <property type="entry name" value="Transferase(Phosphotransferase) domain 1"/>
    <property type="match status" value="2"/>
</dbReference>
<dbReference type="SUPFAM" id="SSF56112">
    <property type="entry name" value="Protein kinase-like (PK-like)"/>
    <property type="match status" value="1"/>
</dbReference>
<sequence>MATRTGINLSKLPRHLKKNRFVLADAIFQKSRQFHVNNGRTMNSEGSHPSPPRDFSCREGFRKIDLSQKVEEETLPQYLAGRYYPVHIGEIFKSREHRYLTLKVHVRSKRRLPEVAVVEHLRKTQNDHPGQKFVRLISDFFEITGPHDTHTCFLYPPAGLDRPNNILARVADSSILSILEQDELSSPSPRKIYEDGRPIYLSRPMFLTKGEPVLSDLGEACWGEGRHTGVIMPALYRAPEVILDMGWDSKVDIWGLGQTTLFEGSHLFRNTRRAGELDKTARFAEMTALLGPPPEEFRKRSHECLQYWDENGIWRGSVPIPDQLLESREQHLEGGEKVQFLTLIRKMLAWLPEERPTAENLLYDKWIRGDDYYVPSYYVSWQKLVELSIHSLRWRASKTLYLTVTKNHAKVSVPDNLISCLATARRMRTRLVSGSKFL</sequence>
<dbReference type="Pfam" id="PF00069">
    <property type="entry name" value="Pkinase"/>
    <property type="match status" value="1"/>
</dbReference>
<dbReference type="GO" id="GO:0005634">
    <property type="term" value="C:nucleus"/>
    <property type="evidence" value="ECO:0007669"/>
    <property type="project" value="TreeGrafter"/>
</dbReference>
<dbReference type="STRING" id="1447883.A0A2B7XFY5"/>
<protein>
    <recommendedName>
        <fullName evidence="6">Protein kinase domain-containing protein</fullName>
    </recommendedName>
</protein>
<dbReference type="GO" id="GO:0005524">
    <property type="term" value="F:ATP binding"/>
    <property type="evidence" value="ECO:0007669"/>
    <property type="project" value="UniProtKB-KW"/>
</dbReference>